<evidence type="ECO:0000313" key="10">
    <source>
        <dbReference type="RefSeq" id="XP_030984426.1"/>
    </source>
</evidence>
<evidence type="ECO:0000256" key="6">
    <source>
        <dbReference type="ARBA" id="ARBA00023002"/>
    </source>
</evidence>
<reference evidence="10" key="2">
    <citation type="submission" date="2019-10" db="EMBL/GenBank/DDBJ databases">
        <authorList>
            <consortium name="NCBI Genome Project"/>
        </authorList>
    </citation>
    <scope>NUCLEOTIDE SEQUENCE</scope>
    <source>
        <strain evidence="10">NI907</strain>
    </source>
</reference>
<sequence>MESSSNDVQLKDRNALVLYGSETGNAQDIAEDLGRAVERMRFKTTVEEMNAVELASTPPYRDIDTVYLPWKQSLRSHLMSQYPLPESTEPISDDEPLPPRFVLSIDDIKGATATSSLTSTTSEDPPSSLLPIEEAREAIIQSASRVTPNDHWQDVRLFSMDMDEPAEPLLPGATLIVYPKNFKADVQTLIDQMGWQDQADLPVHATKVPKELEWCTKLEVCTLRDLLIHGLDITAVPRRGFLEKLFFLATDADQQERLKELIDPSGSQDFYDYTTRPRRTILEILGDFPSVKIPPSSAVDVFPVIRGREFSIANCASRLAVPDDQSTQAQPTRIHVEILAAMVEYRTIIRKPRVGLCSRYLKSLGAGAHINVGLKQGSGMQRLLTRPVIAVATGTGIAPIRMLHQARANATSPTPPGEMLLFFGCRSRKVDYYFADEWRRAGDGLTVIPAFSRDTDALIDMAKTVQLGGQDEPPPTAGMPLPPSLSASTAGLDMSETGMLRRRDAGKNYVQHHIRRHAYKVAAMIRAGAAVCVCGSSGTMPKAVRLALEDALVAGGLCATAAEAEEYLTTRVEIWQETW</sequence>
<dbReference type="Gene3D" id="3.40.50.80">
    <property type="entry name" value="Nucleotide-binding domain of ferredoxin-NADP reductase (FNR) module"/>
    <property type="match status" value="1"/>
</dbReference>
<evidence type="ECO:0000256" key="1">
    <source>
        <dbReference type="ARBA" id="ARBA00001917"/>
    </source>
</evidence>
<dbReference type="InterPro" id="IPR017938">
    <property type="entry name" value="Riboflavin_synthase-like_b-brl"/>
</dbReference>
<feature type="domain" description="Sulfite reductase [NADPH] flavoprotein alpha-component-like FAD-binding" evidence="8">
    <location>
        <begin position="140"/>
        <end position="360"/>
    </location>
</feature>
<feature type="domain" description="Oxidoreductase FAD/NAD(P)-binding" evidence="7">
    <location>
        <begin position="391"/>
        <end position="441"/>
    </location>
</feature>
<evidence type="ECO:0000259" key="7">
    <source>
        <dbReference type="Pfam" id="PF00175"/>
    </source>
</evidence>
<dbReference type="InterPro" id="IPR001433">
    <property type="entry name" value="OxRdtase_FAD/NAD-bd"/>
</dbReference>
<dbReference type="RefSeq" id="XP_030984426.1">
    <property type="nucleotide sequence ID" value="XM_031123802.1"/>
</dbReference>
<keyword evidence="3" id="KW-0285">Flavoprotein</keyword>
<dbReference type="Gene3D" id="2.40.30.10">
    <property type="entry name" value="Translation factors"/>
    <property type="match status" value="1"/>
</dbReference>
<keyword evidence="4" id="KW-0274">FAD</keyword>
<evidence type="ECO:0000313" key="9">
    <source>
        <dbReference type="Proteomes" id="UP000515153"/>
    </source>
</evidence>
<organism evidence="9 10">
    <name type="scientific">Pyricularia grisea</name>
    <name type="common">Crabgrass-specific blast fungus</name>
    <name type="synonym">Magnaporthe grisea</name>
    <dbReference type="NCBI Taxonomy" id="148305"/>
    <lineage>
        <taxon>Eukaryota</taxon>
        <taxon>Fungi</taxon>
        <taxon>Dikarya</taxon>
        <taxon>Ascomycota</taxon>
        <taxon>Pezizomycotina</taxon>
        <taxon>Sordariomycetes</taxon>
        <taxon>Sordariomycetidae</taxon>
        <taxon>Magnaporthales</taxon>
        <taxon>Pyriculariaceae</taxon>
        <taxon>Pyricularia</taxon>
    </lineage>
</organism>
<dbReference type="SUPFAM" id="SSF52218">
    <property type="entry name" value="Flavoproteins"/>
    <property type="match status" value="1"/>
</dbReference>
<proteinExistence type="predicted"/>
<dbReference type="PANTHER" id="PTHR19384">
    <property type="entry name" value="NITRIC OXIDE SYNTHASE-RELATED"/>
    <property type="match status" value="1"/>
</dbReference>
<evidence type="ECO:0000256" key="5">
    <source>
        <dbReference type="ARBA" id="ARBA00022857"/>
    </source>
</evidence>
<evidence type="ECO:0000256" key="2">
    <source>
        <dbReference type="ARBA" id="ARBA00001974"/>
    </source>
</evidence>
<dbReference type="Gene3D" id="1.20.990.10">
    <property type="entry name" value="NADPH-cytochrome p450 Reductase, Chain A, domain 3"/>
    <property type="match status" value="1"/>
</dbReference>
<comment type="cofactor">
    <cofactor evidence="1">
        <name>FMN</name>
        <dbReference type="ChEBI" id="CHEBI:58210"/>
    </cofactor>
</comment>
<dbReference type="Pfam" id="PF00175">
    <property type="entry name" value="NAD_binding_1"/>
    <property type="match status" value="1"/>
</dbReference>
<evidence type="ECO:0000256" key="4">
    <source>
        <dbReference type="ARBA" id="ARBA00022827"/>
    </source>
</evidence>
<accession>A0A6P8BB91</accession>
<protein>
    <submittedName>
        <fullName evidence="10">Uncharacterized protein</fullName>
    </submittedName>
</protein>
<comment type="cofactor">
    <cofactor evidence="2">
        <name>FAD</name>
        <dbReference type="ChEBI" id="CHEBI:57692"/>
    </cofactor>
</comment>
<name>A0A6P8BB91_PYRGI</name>
<dbReference type="PANTHER" id="PTHR19384:SF10">
    <property type="entry name" value="NADPH-DEPENDENT DIFLAVIN OXIDOREDUCTASE 1"/>
    <property type="match status" value="1"/>
</dbReference>
<dbReference type="Proteomes" id="UP000515153">
    <property type="component" value="Unplaced"/>
</dbReference>
<dbReference type="KEGG" id="pgri:PgNI_03749"/>
<dbReference type="PRINTS" id="PR00371">
    <property type="entry name" value="FPNCR"/>
</dbReference>
<keyword evidence="5" id="KW-0521">NADP</keyword>
<dbReference type="GO" id="GO:0050660">
    <property type="term" value="F:flavin adenine dinucleotide binding"/>
    <property type="evidence" value="ECO:0007669"/>
    <property type="project" value="TreeGrafter"/>
</dbReference>
<dbReference type="InterPro" id="IPR039261">
    <property type="entry name" value="FNR_nucleotide-bd"/>
</dbReference>
<dbReference type="SUPFAM" id="SSF63380">
    <property type="entry name" value="Riboflavin synthase domain-like"/>
    <property type="match status" value="1"/>
</dbReference>
<dbReference type="InterPro" id="IPR003097">
    <property type="entry name" value="CysJ-like_FAD-binding"/>
</dbReference>
<dbReference type="GO" id="GO:0005829">
    <property type="term" value="C:cytosol"/>
    <property type="evidence" value="ECO:0007669"/>
    <property type="project" value="TreeGrafter"/>
</dbReference>
<reference evidence="10" key="3">
    <citation type="submission" date="2025-08" db="UniProtKB">
        <authorList>
            <consortium name="RefSeq"/>
        </authorList>
    </citation>
    <scope>IDENTIFICATION</scope>
    <source>
        <strain evidence="10">NI907</strain>
    </source>
</reference>
<dbReference type="GO" id="GO:0010181">
    <property type="term" value="F:FMN binding"/>
    <property type="evidence" value="ECO:0007669"/>
    <property type="project" value="TreeGrafter"/>
</dbReference>
<dbReference type="InterPro" id="IPR001709">
    <property type="entry name" value="Flavoprot_Pyr_Nucl_cyt_Rdtase"/>
</dbReference>
<dbReference type="AlphaFoldDB" id="A0A6P8BB91"/>
<dbReference type="GO" id="GO:0016491">
    <property type="term" value="F:oxidoreductase activity"/>
    <property type="evidence" value="ECO:0007669"/>
    <property type="project" value="UniProtKB-KW"/>
</dbReference>
<dbReference type="InterPro" id="IPR023173">
    <property type="entry name" value="NADPH_Cyt_P450_Rdtase_alpha"/>
</dbReference>
<dbReference type="Gene3D" id="3.40.50.360">
    <property type="match status" value="1"/>
</dbReference>
<dbReference type="Pfam" id="PF00667">
    <property type="entry name" value="FAD_binding_1"/>
    <property type="match status" value="1"/>
</dbReference>
<reference evidence="10" key="1">
    <citation type="journal article" date="2019" name="Mol. Biol. Evol.">
        <title>Blast fungal genomes show frequent chromosomal changes, gene gains and losses, and effector gene turnover.</title>
        <authorList>
            <person name="Gomez Luciano L.B."/>
            <person name="Jason Tsai I."/>
            <person name="Chuma I."/>
            <person name="Tosa Y."/>
            <person name="Chen Y.H."/>
            <person name="Li J.Y."/>
            <person name="Li M.Y."/>
            <person name="Jade Lu M.Y."/>
            <person name="Nakayashiki H."/>
            <person name="Li W.H."/>
        </authorList>
    </citation>
    <scope>NUCLEOTIDE SEQUENCE</scope>
    <source>
        <strain evidence="10">NI907</strain>
    </source>
</reference>
<gene>
    <name evidence="10" type="ORF">PgNI_03749</name>
</gene>
<keyword evidence="6" id="KW-0560">Oxidoreductase</keyword>
<dbReference type="SUPFAM" id="SSF52343">
    <property type="entry name" value="Ferredoxin reductase-like, C-terminal NADP-linked domain"/>
    <property type="match status" value="1"/>
</dbReference>
<evidence type="ECO:0000256" key="3">
    <source>
        <dbReference type="ARBA" id="ARBA00022630"/>
    </source>
</evidence>
<keyword evidence="9" id="KW-1185">Reference proteome</keyword>
<dbReference type="GeneID" id="41958711"/>
<dbReference type="InterPro" id="IPR029039">
    <property type="entry name" value="Flavoprotein-like_sf"/>
</dbReference>
<evidence type="ECO:0000259" key="8">
    <source>
        <dbReference type="Pfam" id="PF00667"/>
    </source>
</evidence>